<proteinExistence type="predicted"/>
<protein>
    <submittedName>
        <fullName evidence="2">Glucosaminidase domain-containing protein</fullName>
    </submittedName>
</protein>
<organism evidence="2 3">
    <name type="scientific">Mangrovivirga halotolerans</name>
    <dbReference type="NCBI Taxonomy" id="2993936"/>
    <lineage>
        <taxon>Bacteria</taxon>
        <taxon>Pseudomonadati</taxon>
        <taxon>Bacteroidota</taxon>
        <taxon>Cytophagia</taxon>
        <taxon>Cytophagales</taxon>
        <taxon>Mangrovivirgaceae</taxon>
        <taxon>Mangrovivirga</taxon>
    </lineage>
</organism>
<dbReference type="InterPro" id="IPR002901">
    <property type="entry name" value="MGlyc_endo_b_GlcNAc-like_dom"/>
</dbReference>
<dbReference type="Gene3D" id="1.10.530.10">
    <property type="match status" value="1"/>
</dbReference>
<evidence type="ECO:0000313" key="2">
    <source>
        <dbReference type="EMBL" id="MCX2744162.1"/>
    </source>
</evidence>
<evidence type="ECO:0000313" key="3">
    <source>
        <dbReference type="Proteomes" id="UP001209885"/>
    </source>
</evidence>
<gene>
    <name evidence="2" type="ORF">OO013_09810</name>
</gene>
<keyword evidence="3" id="KW-1185">Reference proteome</keyword>
<dbReference type="EMBL" id="JAPFQN010000005">
    <property type="protein sequence ID" value="MCX2744162.1"/>
    <property type="molecule type" value="Genomic_DNA"/>
</dbReference>
<dbReference type="SMART" id="SM00047">
    <property type="entry name" value="LYZ2"/>
    <property type="match status" value="1"/>
</dbReference>
<sequence length="261" mass="30605">MNKSFSLLLILIFFFLSCKEEEKILRTISVEVNSPDDIIEPKDSIVDPILYKNIELLTELSVEQSKEKFIQVVLPAILISKYFIERDRNLIEELKEKDEWSQSDSSFYEVQMEKFDADNMNDLISRMNVHPTSIVIAQAAVESGWGSSRFFTEANNLFGIWSFDPEEPRIAAAGSNAYLRKYNNISQSINDYFVTIGRSFAYKKFREKRKNTDNIQELLPHLNRYSERGMAYVNQLNLIIEQNNLTKYDNYRINEEYIITR</sequence>
<dbReference type="InterPro" id="IPR053195">
    <property type="entry name" value="Bax-like"/>
</dbReference>
<comment type="caution">
    <text evidence="2">The sequence shown here is derived from an EMBL/GenBank/DDBJ whole genome shotgun (WGS) entry which is preliminary data.</text>
</comment>
<dbReference type="Pfam" id="PF01832">
    <property type="entry name" value="Glucosaminidase"/>
    <property type="match status" value="1"/>
</dbReference>
<dbReference type="PROSITE" id="PS51257">
    <property type="entry name" value="PROKAR_LIPOPROTEIN"/>
    <property type="match status" value="1"/>
</dbReference>
<feature type="domain" description="Mannosyl-glycoprotein endo-beta-N-acetylglucosamidase-like" evidence="1">
    <location>
        <begin position="97"/>
        <end position="249"/>
    </location>
</feature>
<dbReference type="RefSeq" id="WP_266056628.1">
    <property type="nucleotide sequence ID" value="NZ_JAPFQN010000005.1"/>
</dbReference>
<reference evidence="2 3" key="1">
    <citation type="submission" date="2022-11" db="EMBL/GenBank/DDBJ databases">
        <title>The characterization of three novel Bacteroidetes species and genomic analysis of their roles in tidal elemental geochemical cycles.</title>
        <authorList>
            <person name="Ma K."/>
        </authorList>
    </citation>
    <scope>NUCLEOTIDE SEQUENCE [LARGE SCALE GENOMIC DNA]</scope>
    <source>
        <strain evidence="2 3">M17</strain>
    </source>
</reference>
<evidence type="ECO:0000259" key="1">
    <source>
        <dbReference type="SMART" id="SM00047"/>
    </source>
</evidence>
<name>A0ABT3RRG7_9BACT</name>
<dbReference type="PANTHER" id="PTHR40572:SF1">
    <property type="entry name" value="PROTEIN BAX"/>
    <property type="match status" value="1"/>
</dbReference>
<dbReference type="PANTHER" id="PTHR40572">
    <property type="entry name" value="PROTEIN BAX"/>
    <property type="match status" value="1"/>
</dbReference>
<dbReference type="Proteomes" id="UP001209885">
    <property type="component" value="Unassembled WGS sequence"/>
</dbReference>
<accession>A0ABT3RRG7</accession>